<organism evidence="2 3">
    <name type="scientific">Lysinibacillus sphaericus</name>
    <name type="common">Bacillus sphaericus</name>
    <dbReference type="NCBI Taxonomy" id="1421"/>
    <lineage>
        <taxon>Bacteria</taxon>
        <taxon>Bacillati</taxon>
        <taxon>Bacillota</taxon>
        <taxon>Bacilli</taxon>
        <taxon>Bacillales</taxon>
        <taxon>Bacillaceae</taxon>
        <taxon>Lysinibacillus</taxon>
    </lineage>
</organism>
<dbReference type="AlphaFoldDB" id="A0A2S5CZJ4"/>
<protein>
    <recommendedName>
        <fullName evidence="1">Peptidase C39-like domain-containing protein</fullName>
    </recommendedName>
</protein>
<evidence type="ECO:0000313" key="3">
    <source>
        <dbReference type="Proteomes" id="UP000237319"/>
    </source>
</evidence>
<dbReference type="EMBL" id="PGLV01000001">
    <property type="protein sequence ID" value="POZ56243.1"/>
    <property type="molecule type" value="Genomic_DNA"/>
</dbReference>
<name>A0A2S5CZJ4_LYSSH</name>
<comment type="caution">
    <text evidence="2">The sequence shown here is derived from an EMBL/GenBank/DDBJ whole genome shotgun (WGS) entry which is preliminary data.</text>
</comment>
<gene>
    <name evidence="2" type="ORF">LYSIN_01026</name>
</gene>
<sequence length="375" mass="41418">MFKSAISFMFGVIALIIFSTFSVSTSSAQEIESSSFEEIQSETSQESIDALNDYLINGYSLDASDYNIVVEKDVYDLDEIKIAKYYSIKSFSGQEYFAIISNINGVFTTLLGGEGAPDELVLGKGKYYYPGGFTLISADDANQILDYIKSKNETLSINEIKRDLKIQLEDSSLIDPLSSSYGSKLLSSSYGSKLLSSPIFSQHDSDVKKIYRNSACGPTTIAVILQYWHDSNSKTKLQVYNAGYTTKGAFINSMYANRGGSAFGMSVSGVRSGLENEVIARGYAAVTSSFNNFSSYKTEIDNSRPVAVKFDKYFTLFEPNVDYDYDYHWTPGLGYIYSSSGSLLRVQTLGTNSYVRDINYATNSAIISMVSLTIK</sequence>
<dbReference type="Proteomes" id="UP000237319">
    <property type="component" value="Unassembled WGS sequence"/>
</dbReference>
<dbReference type="Pfam" id="PF13529">
    <property type="entry name" value="Peptidase_C39_2"/>
    <property type="match status" value="1"/>
</dbReference>
<proteinExistence type="predicted"/>
<accession>A0A2S5CZJ4</accession>
<dbReference type="RefSeq" id="WP_103976462.1">
    <property type="nucleotide sequence ID" value="NZ_PGLV01000001.1"/>
</dbReference>
<keyword evidence="3" id="KW-1185">Reference proteome</keyword>
<reference evidence="2 3" key="1">
    <citation type="submission" date="2017-11" db="EMBL/GenBank/DDBJ databases">
        <title>Genome sequence of Lysinibacillus sphaericus, a lignin-degrading bacteria isolated from municipal solid waste soil.</title>
        <authorList>
            <person name="Persinoti G.F."/>
            <person name="Paixao D.A."/>
            <person name="Bugg T.D."/>
            <person name="Squina F.M."/>
        </authorList>
    </citation>
    <scope>NUCLEOTIDE SEQUENCE [LARGE SCALE GENOMIC DNA]</scope>
    <source>
        <strain evidence="2 3">A1</strain>
    </source>
</reference>
<feature type="domain" description="Peptidase C39-like" evidence="1">
    <location>
        <begin position="198"/>
        <end position="335"/>
    </location>
</feature>
<evidence type="ECO:0000313" key="2">
    <source>
        <dbReference type="EMBL" id="POZ56243.1"/>
    </source>
</evidence>
<dbReference type="InterPro" id="IPR039564">
    <property type="entry name" value="Peptidase_C39-like"/>
</dbReference>
<evidence type="ECO:0000259" key="1">
    <source>
        <dbReference type="Pfam" id="PF13529"/>
    </source>
</evidence>